<dbReference type="AlphaFoldDB" id="A0A4R8IBR4"/>
<dbReference type="OrthoDB" id="1252548at2"/>
<evidence type="ECO:0000256" key="1">
    <source>
        <dbReference type="SAM" id="SignalP"/>
    </source>
</evidence>
<name>A0A4R8IBR4_9FLAO</name>
<gene>
    <name evidence="2" type="ORF">B0I22_1335</name>
</gene>
<sequence>MRKLVTNLVVVSALFAAGSFTNSCSKVEDIIDDISVPVPFSIPVTTEVEIPYVLSTEFLRTPEIPLNLDLDAKIKEKFPSLSINNLKSAKLEKFSIDYVSSTGGAKLDKVKNAKLILKAPNLPEQVVAVVNNNTNADILNFTPNSEVELLEYLKSNQASFILEVQGSEAVLDQMKMKINSSFKIEVGL</sequence>
<keyword evidence="3" id="KW-1185">Reference proteome</keyword>
<accession>A0A4R8IBR4</accession>
<dbReference type="EMBL" id="SOEO01000001">
    <property type="protein sequence ID" value="TDX87154.1"/>
    <property type="molecule type" value="Genomic_DNA"/>
</dbReference>
<reference evidence="2 3" key="1">
    <citation type="submission" date="2019-03" db="EMBL/GenBank/DDBJ databases">
        <title>Genomic Encyclopedia of Type Strains, Phase III (KMG-III): the genomes of soil and plant-associated and newly described type strains.</title>
        <authorList>
            <person name="Whitman W."/>
        </authorList>
    </citation>
    <scope>NUCLEOTIDE SEQUENCE [LARGE SCALE GENOMIC DNA]</scope>
    <source>
        <strain evidence="2 3">CGMCC 1.12802</strain>
    </source>
</reference>
<evidence type="ECO:0000313" key="2">
    <source>
        <dbReference type="EMBL" id="TDX87154.1"/>
    </source>
</evidence>
<evidence type="ECO:0000313" key="3">
    <source>
        <dbReference type="Proteomes" id="UP000295313"/>
    </source>
</evidence>
<comment type="caution">
    <text evidence="2">The sequence shown here is derived from an EMBL/GenBank/DDBJ whole genome shotgun (WGS) entry which is preliminary data.</text>
</comment>
<organism evidence="2 3">
    <name type="scientific">Epilithonimonas xixisoli</name>
    <dbReference type="NCBI Taxonomy" id="1476462"/>
    <lineage>
        <taxon>Bacteria</taxon>
        <taxon>Pseudomonadati</taxon>
        <taxon>Bacteroidota</taxon>
        <taxon>Flavobacteriia</taxon>
        <taxon>Flavobacteriales</taxon>
        <taxon>Weeksellaceae</taxon>
        <taxon>Chryseobacterium group</taxon>
        <taxon>Epilithonimonas</taxon>
    </lineage>
</organism>
<feature type="signal peptide" evidence="1">
    <location>
        <begin position="1"/>
        <end position="16"/>
    </location>
</feature>
<keyword evidence="1" id="KW-0732">Signal</keyword>
<feature type="chain" id="PRO_5020367661" evidence="1">
    <location>
        <begin position="17"/>
        <end position="188"/>
    </location>
</feature>
<dbReference type="Proteomes" id="UP000295313">
    <property type="component" value="Unassembled WGS sequence"/>
</dbReference>
<dbReference type="RefSeq" id="WP_133943772.1">
    <property type="nucleotide sequence ID" value="NZ_SOEO01000001.1"/>
</dbReference>
<proteinExistence type="predicted"/>
<protein>
    <submittedName>
        <fullName evidence="2">Uncharacterized protein</fullName>
    </submittedName>
</protein>